<keyword evidence="6" id="KW-1185">Reference proteome</keyword>
<evidence type="ECO:0000256" key="2">
    <source>
        <dbReference type="SAM" id="MobiDB-lite"/>
    </source>
</evidence>
<accession>A0A3S3N7N1</accession>
<evidence type="ECO:0000259" key="4">
    <source>
        <dbReference type="PROSITE" id="PS50157"/>
    </source>
</evidence>
<proteinExistence type="predicted"/>
<feature type="domain" description="C2H2-type" evidence="4">
    <location>
        <begin position="145"/>
        <end position="169"/>
    </location>
</feature>
<evidence type="ECO:0000313" key="5">
    <source>
        <dbReference type="EMBL" id="RWR89836.1"/>
    </source>
</evidence>
<keyword evidence="3" id="KW-0732">Signal</keyword>
<evidence type="ECO:0000256" key="1">
    <source>
        <dbReference type="PROSITE-ProRule" id="PRU00042"/>
    </source>
</evidence>
<comment type="caution">
    <text evidence="5">The sequence shown here is derived from an EMBL/GenBank/DDBJ whole genome shotgun (WGS) entry which is preliminary data.</text>
</comment>
<feature type="region of interest" description="Disordered" evidence="2">
    <location>
        <begin position="68"/>
        <end position="108"/>
    </location>
</feature>
<dbReference type="InterPro" id="IPR013087">
    <property type="entry name" value="Znf_C2H2_type"/>
</dbReference>
<feature type="chain" id="PRO_5018664471" evidence="3">
    <location>
        <begin position="31"/>
        <end position="380"/>
    </location>
</feature>
<protein>
    <submittedName>
        <fullName evidence="5">Gastrula zinc finger xFG20-1</fullName>
    </submittedName>
</protein>
<dbReference type="PANTHER" id="PTHR31681:SF4">
    <property type="entry name" value="C2H2-LIKE ZINC FINGER PROTEIN"/>
    <property type="match status" value="1"/>
</dbReference>
<name>A0A3S3N7N1_9MAGN</name>
<keyword evidence="1" id="KW-0862">Zinc</keyword>
<feature type="signal peptide" evidence="3">
    <location>
        <begin position="1"/>
        <end position="30"/>
    </location>
</feature>
<dbReference type="OrthoDB" id="9514740at2759"/>
<keyword evidence="1" id="KW-0863">Zinc-finger</keyword>
<dbReference type="PANTHER" id="PTHR31681">
    <property type="entry name" value="C2H2-LIKE ZINC FINGER PROTEIN"/>
    <property type="match status" value="1"/>
</dbReference>
<reference evidence="5 6" key="1">
    <citation type="journal article" date="2019" name="Nat. Plants">
        <title>Stout camphor tree genome fills gaps in understanding of flowering plant genome evolution.</title>
        <authorList>
            <person name="Chaw S.M."/>
            <person name="Liu Y.C."/>
            <person name="Wu Y.W."/>
            <person name="Wang H.Y."/>
            <person name="Lin C.I."/>
            <person name="Wu C.S."/>
            <person name="Ke H.M."/>
            <person name="Chang L.Y."/>
            <person name="Hsu C.Y."/>
            <person name="Yang H.T."/>
            <person name="Sudianto E."/>
            <person name="Hsu M.H."/>
            <person name="Wu K.P."/>
            <person name="Wang L.N."/>
            <person name="Leebens-Mack J.H."/>
            <person name="Tsai I.J."/>
        </authorList>
    </citation>
    <scope>NUCLEOTIDE SEQUENCE [LARGE SCALE GENOMIC DNA]</scope>
    <source>
        <strain evidence="6">cv. Chaw 1501</strain>
        <tissue evidence="5">Young leaves</tissue>
    </source>
</reference>
<dbReference type="PROSITE" id="PS00028">
    <property type="entry name" value="ZINC_FINGER_C2H2_1"/>
    <property type="match status" value="1"/>
</dbReference>
<evidence type="ECO:0000256" key="3">
    <source>
        <dbReference type="SAM" id="SignalP"/>
    </source>
</evidence>
<gene>
    <name evidence="5" type="ORF">CKAN_01890800</name>
</gene>
<feature type="compositionally biased region" description="Low complexity" evidence="2">
    <location>
        <begin position="87"/>
        <end position="98"/>
    </location>
</feature>
<dbReference type="PROSITE" id="PS50157">
    <property type="entry name" value="ZINC_FINGER_C2H2_2"/>
    <property type="match status" value="1"/>
</dbReference>
<dbReference type="SUPFAM" id="SSF56399">
    <property type="entry name" value="ADP-ribosylation"/>
    <property type="match status" value="1"/>
</dbReference>
<sequence>MTTVKSFINRFTSLFLLLFHLGCFPIPTAATTAKKRRSPSPSTEETRHKSLSLFSYLKPIFSSFKKLSKTKAKTGPPPSHFDLPYPSSSTRSSQHSITSPPPRSIPIITRKRSSGSLAESDVVSADPQQPKRLSFSSSFQGVDIFPCPTCGQVFQKSSHLDQHQSTKHAVVELLDGDSARNVVRIIFLGGWKGSGSRSPIIHRILKIHNGSKIVKRFEEYREAIKAKASRSGRRHERCIADGNELLRFHCSTFVCSLGEGVCGQEWCGVCGIIRGGFSPKLEGISTMGSSERAHWSIPEDMEEEFSFMNVRRAMLLCRVVAGRVASHPPAAHDHDHDKEDGGFDSVAVASRGSGAHREGEELLVFNPRAVLPCFVIIYTV</sequence>
<organism evidence="5 6">
    <name type="scientific">Cinnamomum micranthum f. kanehirae</name>
    <dbReference type="NCBI Taxonomy" id="337451"/>
    <lineage>
        <taxon>Eukaryota</taxon>
        <taxon>Viridiplantae</taxon>
        <taxon>Streptophyta</taxon>
        <taxon>Embryophyta</taxon>
        <taxon>Tracheophyta</taxon>
        <taxon>Spermatophyta</taxon>
        <taxon>Magnoliopsida</taxon>
        <taxon>Magnoliidae</taxon>
        <taxon>Laurales</taxon>
        <taxon>Lauraceae</taxon>
        <taxon>Cinnamomum</taxon>
    </lineage>
</organism>
<dbReference type="AlphaFoldDB" id="A0A3S3N7N1"/>
<keyword evidence="1" id="KW-0479">Metal-binding</keyword>
<dbReference type="Gene3D" id="3.90.228.10">
    <property type="match status" value="1"/>
</dbReference>
<dbReference type="EMBL" id="QPKB01000007">
    <property type="protein sequence ID" value="RWR89836.1"/>
    <property type="molecule type" value="Genomic_DNA"/>
</dbReference>
<dbReference type="GO" id="GO:0008270">
    <property type="term" value="F:zinc ion binding"/>
    <property type="evidence" value="ECO:0007669"/>
    <property type="project" value="UniProtKB-KW"/>
</dbReference>
<evidence type="ECO:0000313" key="6">
    <source>
        <dbReference type="Proteomes" id="UP000283530"/>
    </source>
</evidence>
<dbReference type="Proteomes" id="UP000283530">
    <property type="component" value="Unassembled WGS sequence"/>
</dbReference>